<organism evidence="2 3">
    <name type="scientific">Claviceps aff. purpurea</name>
    <dbReference type="NCBI Taxonomy" id="1967640"/>
    <lineage>
        <taxon>Eukaryota</taxon>
        <taxon>Fungi</taxon>
        <taxon>Dikarya</taxon>
        <taxon>Ascomycota</taxon>
        <taxon>Pezizomycotina</taxon>
        <taxon>Sordariomycetes</taxon>
        <taxon>Hypocreomycetidae</taxon>
        <taxon>Hypocreales</taxon>
        <taxon>Clavicipitaceae</taxon>
        <taxon>Claviceps</taxon>
    </lineage>
</organism>
<dbReference type="AlphaFoldDB" id="A0A9P7QCM4"/>
<evidence type="ECO:0000256" key="1">
    <source>
        <dbReference type="SAM" id="MobiDB-lite"/>
    </source>
</evidence>
<feature type="compositionally biased region" description="Acidic residues" evidence="1">
    <location>
        <begin position="98"/>
        <end position="109"/>
    </location>
</feature>
<feature type="region of interest" description="Disordered" evidence="1">
    <location>
        <begin position="1"/>
        <end position="24"/>
    </location>
</feature>
<reference evidence="2 3" key="1">
    <citation type="journal article" date="2020" name="bioRxiv">
        <title>Whole genome comparisons of ergot fungi reveals the divergence and evolution of species within the genus Claviceps are the result of varying mechanisms driving genome evolution and host range expansion.</title>
        <authorList>
            <person name="Wyka S.A."/>
            <person name="Mondo S.J."/>
            <person name="Liu M."/>
            <person name="Dettman J."/>
            <person name="Nalam V."/>
            <person name="Broders K.D."/>
        </authorList>
    </citation>
    <scope>NUCLEOTIDE SEQUENCE [LARGE SCALE GENOMIC DNA]</scope>
    <source>
        <strain evidence="2 3">Clav52</strain>
    </source>
</reference>
<proteinExistence type="predicted"/>
<evidence type="ECO:0000313" key="2">
    <source>
        <dbReference type="EMBL" id="KAG6289686.1"/>
    </source>
</evidence>
<feature type="non-terminal residue" evidence="2">
    <location>
        <position position="1"/>
    </location>
</feature>
<feature type="compositionally biased region" description="Polar residues" evidence="1">
    <location>
        <begin position="15"/>
        <end position="24"/>
    </location>
</feature>
<dbReference type="Proteomes" id="UP000707071">
    <property type="component" value="Unassembled WGS sequence"/>
</dbReference>
<dbReference type="EMBL" id="SRRH01000394">
    <property type="protein sequence ID" value="KAG6289686.1"/>
    <property type="molecule type" value="Genomic_DNA"/>
</dbReference>
<protein>
    <submittedName>
        <fullName evidence="2">Uncharacterized protein</fullName>
    </submittedName>
</protein>
<accession>A0A9P7QCM4</accession>
<name>A0A9P7QCM4_9HYPO</name>
<keyword evidence="3" id="KW-1185">Reference proteome</keyword>
<feature type="region of interest" description="Disordered" evidence="1">
    <location>
        <begin position="86"/>
        <end position="109"/>
    </location>
</feature>
<sequence>MRKVEAVAPQRENDFFNNAETTPSAKKQNVRLLAANQYDYGFAQGQSTRTGYPSKKTGHYKTGKEHLYATARRASQQLKDAFKALQSEVEPSVAPDQELPEVDPEASLR</sequence>
<comment type="caution">
    <text evidence="2">The sequence shown here is derived from an EMBL/GenBank/DDBJ whole genome shotgun (WGS) entry which is preliminary data.</text>
</comment>
<gene>
    <name evidence="2" type="ORF">E4U09_004800</name>
</gene>
<evidence type="ECO:0000313" key="3">
    <source>
        <dbReference type="Proteomes" id="UP000707071"/>
    </source>
</evidence>